<keyword evidence="1" id="KW-0812">Transmembrane</keyword>
<dbReference type="Pfam" id="PF14358">
    <property type="entry name" value="DUF4405"/>
    <property type="match status" value="1"/>
</dbReference>
<proteinExistence type="predicted"/>
<feature type="transmembrane region" description="Helical" evidence="1">
    <location>
        <begin position="42"/>
        <end position="64"/>
    </location>
</feature>
<keyword evidence="4" id="KW-1185">Reference proteome</keyword>
<dbReference type="RefSeq" id="WP_197203465.1">
    <property type="nucleotide sequence ID" value="NZ_SJPL01000001.1"/>
</dbReference>
<name>A0A5C5Y510_9PLAN</name>
<dbReference type="EMBL" id="SJPL01000001">
    <property type="protein sequence ID" value="TWT69375.1"/>
    <property type="molecule type" value="Genomic_DNA"/>
</dbReference>
<organism evidence="3 4">
    <name type="scientific">Crateriforma conspicua</name>
    <dbReference type="NCBI Taxonomy" id="2527996"/>
    <lineage>
        <taxon>Bacteria</taxon>
        <taxon>Pseudomonadati</taxon>
        <taxon>Planctomycetota</taxon>
        <taxon>Planctomycetia</taxon>
        <taxon>Planctomycetales</taxon>
        <taxon>Planctomycetaceae</taxon>
        <taxon>Crateriforma</taxon>
    </lineage>
</organism>
<keyword evidence="1" id="KW-0472">Membrane</keyword>
<reference evidence="3 4" key="1">
    <citation type="submission" date="2019-02" db="EMBL/GenBank/DDBJ databases">
        <title>Deep-cultivation of Planctomycetes and their phenomic and genomic characterization uncovers novel biology.</title>
        <authorList>
            <person name="Wiegand S."/>
            <person name="Jogler M."/>
            <person name="Boedeker C."/>
            <person name="Pinto D."/>
            <person name="Vollmers J."/>
            <person name="Rivas-Marin E."/>
            <person name="Kohn T."/>
            <person name="Peeters S.H."/>
            <person name="Heuer A."/>
            <person name="Rast P."/>
            <person name="Oberbeckmann S."/>
            <person name="Bunk B."/>
            <person name="Jeske O."/>
            <person name="Meyerdierks A."/>
            <person name="Storesund J.E."/>
            <person name="Kallscheuer N."/>
            <person name="Luecker S."/>
            <person name="Lage O.M."/>
            <person name="Pohl T."/>
            <person name="Merkel B.J."/>
            <person name="Hornburger P."/>
            <person name="Mueller R.-W."/>
            <person name="Bruemmer F."/>
            <person name="Labrenz M."/>
            <person name="Spormann A.M."/>
            <person name="Op Den Camp H."/>
            <person name="Overmann J."/>
            <person name="Amann R."/>
            <person name="Jetten M.S.M."/>
            <person name="Mascher T."/>
            <person name="Medema M.H."/>
            <person name="Devos D.P."/>
            <person name="Kaster A.-K."/>
            <person name="Ovreas L."/>
            <person name="Rohde M."/>
            <person name="Galperin M.Y."/>
            <person name="Jogler C."/>
        </authorList>
    </citation>
    <scope>NUCLEOTIDE SEQUENCE [LARGE SCALE GENOMIC DNA]</scope>
    <source>
        <strain evidence="3 4">Pan14r</strain>
    </source>
</reference>
<sequence>MLMMIGLVGLLLTGFVLFIAPRGRFANWNDWAVLGLSRQQWISLHINASVAFTVLSIIHLFMNWSRLVGYIKRRSKLQVNMKRELAAALAITLTITLATILNLSPISLPMELRGEIRNSWERPTIQSAEVSLQESVGSSQP</sequence>
<protein>
    <recommendedName>
        <fullName evidence="2">Flavinylation-associated cytochrome domain-containing protein</fullName>
    </recommendedName>
</protein>
<evidence type="ECO:0000313" key="4">
    <source>
        <dbReference type="Proteomes" id="UP000317238"/>
    </source>
</evidence>
<accession>A0A5C5Y510</accession>
<evidence type="ECO:0000313" key="3">
    <source>
        <dbReference type="EMBL" id="TWT69375.1"/>
    </source>
</evidence>
<evidence type="ECO:0000259" key="2">
    <source>
        <dbReference type="Pfam" id="PF14358"/>
    </source>
</evidence>
<gene>
    <name evidence="3" type="ORF">Pan14r_16610</name>
</gene>
<dbReference type="Proteomes" id="UP000317238">
    <property type="component" value="Unassembled WGS sequence"/>
</dbReference>
<dbReference type="AlphaFoldDB" id="A0A5C5Y510"/>
<dbReference type="InterPro" id="IPR025517">
    <property type="entry name" value="DUF4405"/>
</dbReference>
<keyword evidence="1" id="KW-1133">Transmembrane helix</keyword>
<evidence type="ECO:0000256" key="1">
    <source>
        <dbReference type="SAM" id="Phobius"/>
    </source>
</evidence>
<feature type="domain" description="Flavinylation-associated cytochrome" evidence="2">
    <location>
        <begin position="2"/>
        <end position="64"/>
    </location>
</feature>
<comment type="caution">
    <text evidence="3">The sequence shown here is derived from an EMBL/GenBank/DDBJ whole genome shotgun (WGS) entry which is preliminary data.</text>
</comment>
<feature type="transmembrane region" description="Helical" evidence="1">
    <location>
        <begin position="85"/>
        <end position="103"/>
    </location>
</feature>